<comment type="similarity">
    <text evidence="10">Belongs to the glycosyltransferase 14 family.</text>
</comment>
<dbReference type="PANTHER" id="PTHR19297:SF185">
    <property type="entry name" value="BETA-1,3-GALACTOSYL-O-GLYCOSYL-GLYCOPROTEIN BETA-1,6-N-ACETYLGLUCOSAMINYLTRANSFERASE 3"/>
    <property type="match status" value="1"/>
</dbReference>
<evidence type="ECO:0000256" key="1">
    <source>
        <dbReference type="ARBA" id="ARBA00004606"/>
    </source>
</evidence>
<dbReference type="AlphaFoldDB" id="A0A4E0QYJ7"/>
<evidence type="ECO:0000313" key="13">
    <source>
        <dbReference type="Proteomes" id="UP000230066"/>
    </source>
</evidence>
<dbReference type="InterPro" id="IPR003406">
    <property type="entry name" value="Glyco_trans_14"/>
</dbReference>
<evidence type="ECO:0000256" key="2">
    <source>
        <dbReference type="ARBA" id="ARBA00004922"/>
    </source>
</evidence>
<evidence type="ECO:0000313" key="12">
    <source>
        <dbReference type="EMBL" id="THD18351.1"/>
    </source>
</evidence>
<evidence type="ECO:0000256" key="9">
    <source>
        <dbReference type="ARBA" id="ARBA00023180"/>
    </source>
</evidence>
<protein>
    <submittedName>
        <fullName evidence="12">Glycosyltransferase family member</fullName>
    </submittedName>
</protein>
<name>A0A4E0QYJ7_FASHE</name>
<gene>
    <name evidence="12" type="ORF">D915_007967</name>
</gene>
<comment type="caution">
    <text evidence="12">The sequence shown here is derived from an EMBL/GenBank/DDBJ whole genome shotgun (WGS) entry which is preliminary data.</text>
</comment>
<organism evidence="12 13">
    <name type="scientific">Fasciola hepatica</name>
    <name type="common">Liver fluke</name>
    <dbReference type="NCBI Taxonomy" id="6192"/>
    <lineage>
        <taxon>Eukaryota</taxon>
        <taxon>Metazoa</taxon>
        <taxon>Spiralia</taxon>
        <taxon>Lophotrochozoa</taxon>
        <taxon>Platyhelminthes</taxon>
        <taxon>Trematoda</taxon>
        <taxon>Digenea</taxon>
        <taxon>Plagiorchiida</taxon>
        <taxon>Echinostomata</taxon>
        <taxon>Echinostomatoidea</taxon>
        <taxon>Fasciolidae</taxon>
        <taxon>Fasciola</taxon>
    </lineage>
</organism>
<dbReference type="Pfam" id="PF02485">
    <property type="entry name" value="Branch"/>
    <property type="match status" value="1"/>
</dbReference>
<dbReference type="EMBL" id="JXXN02014900">
    <property type="protein sequence ID" value="THD18351.1"/>
    <property type="molecule type" value="Genomic_DNA"/>
</dbReference>
<dbReference type="GO" id="GO:0016020">
    <property type="term" value="C:membrane"/>
    <property type="evidence" value="ECO:0007669"/>
    <property type="project" value="UniProtKB-SubCell"/>
</dbReference>
<comment type="pathway">
    <text evidence="2">Protein modification; protein glycosylation.</text>
</comment>
<keyword evidence="3" id="KW-0328">Glycosyltransferase</keyword>
<accession>A0A4E0QYJ7</accession>
<evidence type="ECO:0000256" key="10">
    <source>
        <dbReference type="ARBA" id="ARBA00038150"/>
    </source>
</evidence>
<feature type="transmembrane region" description="Helical" evidence="11">
    <location>
        <begin position="17"/>
        <end position="37"/>
    </location>
</feature>
<evidence type="ECO:0000256" key="11">
    <source>
        <dbReference type="SAM" id="Phobius"/>
    </source>
</evidence>
<proteinExistence type="inferred from homology"/>
<evidence type="ECO:0000256" key="8">
    <source>
        <dbReference type="ARBA" id="ARBA00023136"/>
    </source>
</evidence>
<keyword evidence="5 11" id="KW-0812">Transmembrane</keyword>
<sequence length="414" mass="48553">MVCQVNASSMSPKRRRFLWIVFITVALTWIILITTYLRQFRPTVQSFSWTICESLFQGKYDLALQVQNELVPNRRLNSCEVIATFSGHVPWISPEEYRYPLAFAISVFENPEQFAHFLRLIYRPQNVYCIHIDRKTERSTTEQFENIAHCFGPNVFLIPVDQRVDVAWGYFSVLQSTLLCAEHLLNQTVVPNWKYMLNMNNKEIPLRTNWEMVSALKALNGSNLVESVPCPDLEQRKPKHKYTFKFDWHKGSFLTALRREFVKFMFTNPNALELIESMRRESEQRKVQDELLFSTLAFNPHLGAPGACLHAHRHNSSDPRSWFLARFVNWNASNCPSGYAVHGVCIFGAEDVPILIRQPHLMANKFFWGFQPVAYACMEYWLVKRLRYEKAYRTLHPSFDRRLYANLYCSSDHI</sequence>
<evidence type="ECO:0000256" key="6">
    <source>
        <dbReference type="ARBA" id="ARBA00022968"/>
    </source>
</evidence>
<reference evidence="12" key="1">
    <citation type="submission" date="2019-03" db="EMBL/GenBank/DDBJ databases">
        <title>Improved annotation for the trematode Fasciola hepatica.</title>
        <authorList>
            <person name="Choi Y.-J."/>
            <person name="Martin J."/>
            <person name="Mitreva M."/>
        </authorList>
    </citation>
    <scope>NUCLEOTIDE SEQUENCE [LARGE SCALE GENOMIC DNA]</scope>
</reference>
<dbReference type="PANTHER" id="PTHR19297">
    <property type="entry name" value="GLYCOSYLTRANSFERASE 14 FAMILY MEMBER"/>
    <property type="match status" value="1"/>
</dbReference>
<evidence type="ECO:0000256" key="5">
    <source>
        <dbReference type="ARBA" id="ARBA00022692"/>
    </source>
</evidence>
<evidence type="ECO:0000256" key="4">
    <source>
        <dbReference type="ARBA" id="ARBA00022679"/>
    </source>
</evidence>
<comment type="subcellular location">
    <subcellularLocation>
        <location evidence="1">Membrane</location>
        <topology evidence="1">Single-pass type II membrane protein</topology>
    </subcellularLocation>
</comment>
<keyword evidence="7 11" id="KW-1133">Transmembrane helix</keyword>
<evidence type="ECO:0000256" key="7">
    <source>
        <dbReference type="ARBA" id="ARBA00022989"/>
    </source>
</evidence>
<dbReference type="GO" id="GO:0008375">
    <property type="term" value="F:acetylglucosaminyltransferase activity"/>
    <property type="evidence" value="ECO:0007669"/>
    <property type="project" value="TreeGrafter"/>
</dbReference>
<keyword evidence="4" id="KW-0808">Transferase</keyword>
<keyword evidence="8 11" id="KW-0472">Membrane</keyword>
<evidence type="ECO:0000256" key="3">
    <source>
        <dbReference type="ARBA" id="ARBA00022676"/>
    </source>
</evidence>
<keyword evidence="13" id="KW-1185">Reference proteome</keyword>
<keyword evidence="6" id="KW-0735">Signal-anchor</keyword>
<keyword evidence="9" id="KW-0325">Glycoprotein</keyword>
<dbReference type="Proteomes" id="UP000230066">
    <property type="component" value="Unassembled WGS sequence"/>
</dbReference>